<dbReference type="RefSeq" id="WP_089274800.1">
    <property type="nucleotide sequence ID" value="NZ_FZOC01000005.1"/>
</dbReference>
<feature type="domain" description="Type I restriction enzyme R protein N-terminal" evidence="1">
    <location>
        <begin position="25"/>
        <end position="136"/>
    </location>
</feature>
<keyword evidence="3" id="KW-1185">Reference proteome</keyword>
<sequence>MHETSLGGMLTDYLSGQPIEETTYEEFRQALARHLVEEKGFPKDALKAKVPLIFHVDGEETGRHVDLVAYEPGGAPVLLVIFCAGDVGSFERETVSCARLFPGGPVPLAIATDTIGASILDTASGDCVATGVRAIPAWAEVLAKHADTPRNALTPERRAREERILHAYNGFLYGTCCQESCRIPPKSGT</sequence>
<proteinExistence type="predicted"/>
<dbReference type="OrthoDB" id="5430956at2"/>
<evidence type="ECO:0000313" key="3">
    <source>
        <dbReference type="Proteomes" id="UP000198324"/>
    </source>
</evidence>
<dbReference type="InterPro" id="IPR029464">
    <property type="entry name" value="HSDR_N"/>
</dbReference>
<evidence type="ECO:0000313" key="2">
    <source>
        <dbReference type="EMBL" id="SNS07568.1"/>
    </source>
</evidence>
<accession>A0A239BJM5</accession>
<reference evidence="2 3" key="1">
    <citation type="submission" date="2017-06" db="EMBL/GenBank/DDBJ databases">
        <authorList>
            <person name="Kim H.J."/>
            <person name="Triplett B.A."/>
        </authorList>
    </citation>
    <scope>NUCLEOTIDE SEQUENCE [LARGE SCALE GENOMIC DNA]</scope>
    <source>
        <strain evidence="2 3">DSM 13116</strain>
    </source>
</reference>
<dbReference type="Proteomes" id="UP000198324">
    <property type="component" value="Unassembled WGS sequence"/>
</dbReference>
<protein>
    <recommendedName>
        <fullName evidence="1">Type I restriction enzyme R protein N-terminal domain-containing protein</fullName>
    </recommendedName>
</protein>
<organism evidence="2 3">
    <name type="scientific">Humidesulfovibrio mexicanus</name>
    <dbReference type="NCBI Taxonomy" id="147047"/>
    <lineage>
        <taxon>Bacteria</taxon>
        <taxon>Pseudomonadati</taxon>
        <taxon>Thermodesulfobacteriota</taxon>
        <taxon>Desulfovibrionia</taxon>
        <taxon>Desulfovibrionales</taxon>
        <taxon>Desulfovibrionaceae</taxon>
        <taxon>Humidesulfovibrio</taxon>
    </lineage>
</organism>
<dbReference type="AlphaFoldDB" id="A0A239BJM5"/>
<dbReference type="Pfam" id="PF13588">
    <property type="entry name" value="HSDR_N_2"/>
    <property type="match status" value="1"/>
</dbReference>
<name>A0A239BJM5_9BACT</name>
<evidence type="ECO:0000259" key="1">
    <source>
        <dbReference type="Pfam" id="PF13588"/>
    </source>
</evidence>
<dbReference type="EMBL" id="FZOC01000005">
    <property type="protein sequence ID" value="SNS07568.1"/>
    <property type="molecule type" value="Genomic_DNA"/>
</dbReference>
<gene>
    <name evidence="2" type="ORF">SAMN04488503_2596</name>
</gene>